<organism evidence="2 3">
    <name type="scientific">Popillia japonica</name>
    <name type="common">Japanese beetle</name>
    <dbReference type="NCBI Taxonomy" id="7064"/>
    <lineage>
        <taxon>Eukaryota</taxon>
        <taxon>Metazoa</taxon>
        <taxon>Ecdysozoa</taxon>
        <taxon>Arthropoda</taxon>
        <taxon>Hexapoda</taxon>
        <taxon>Insecta</taxon>
        <taxon>Pterygota</taxon>
        <taxon>Neoptera</taxon>
        <taxon>Endopterygota</taxon>
        <taxon>Coleoptera</taxon>
        <taxon>Polyphaga</taxon>
        <taxon>Scarabaeiformia</taxon>
        <taxon>Scarabaeidae</taxon>
        <taxon>Rutelinae</taxon>
        <taxon>Popillia</taxon>
    </lineage>
</organism>
<dbReference type="Proteomes" id="UP001458880">
    <property type="component" value="Unassembled WGS sequence"/>
</dbReference>
<comment type="caution">
    <text evidence="2">The sequence shown here is derived from an EMBL/GenBank/DDBJ whole genome shotgun (WGS) entry which is preliminary data.</text>
</comment>
<sequence>MALLSPDLGVPERRLAEGWWSCPPADGPGTQARRGLVELSSGGWGSRPGNSRAEVPMSGDESCPAKRELSGPVIIPLKKGSRKRVVRAIMRSKETTKKNWYAPKEALRGRTPVAQRSYEQK</sequence>
<evidence type="ECO:0000256" key="1">
    <source>
        <dbReference type="SAM" id="MobiDB-lite"/>
    </source>
</evidence>
<evidence type="ECO:0000313" key="3">
    <source>
        <dbReference type="Proteomes" id="UP001458880"/>
    </source>
</evidence>
<evidence type="ECO:0000313" key="2">
    <source>
        <dbReference type="EMBL" id="KAK9701491.1"/>
    </source>
</evidence>
<accession>A0AAW1JDT0</accession>
<protein>
    <submittedName>
        <fullName evidence="2">Uncharacterized protein</fullName>
    </submittedName>
</protein>
<dbReference type="AlphaFoldDB" id="A0AAW1JDT0"/>
<gene>
    <name evidence="2" type="ORF">QE152_g30557</name>
</gene>
<reference evidence="2 3" key="1">
    <citation type="journal article" date="2024" name="BMC Genomics">
        <title>De novo assembly and annotation of Popillia japonica's genome with initial clues to its potential as an invasive pest.</title>
        <authorList>
            <person name="Cucini C."/>
            <person name="Boschi S."/>
            <person name="Funari R."/>
            <person name="Cardaioli E."/>
            <person name="Iannotti N."/>
            <person name="Marturano G."/>
            <person name="Paoli F."/>
            <person name="Bruttini M."/>
            <person name="Carapelli A."/>
            <person name="Frati F."/>
            <person name="Nardi F."/>
        </authorList>
    </citation>
    <scope>NUCLEOTIDE SEQUENCE [LARGE SCALE GENOMIC DNA]</scope>
    <source>
        <strain evidence="2">DMR45628</strain>
    </source>
</reference>
<name>A0AAW1JDT0_POPJA</name>
<keyword evidence="3" id="KW-1185">Reference proteome</keyword>
<proteinExistence type="predicted"/>
<feature type="region of interest" description="Disordered" evidence="1">
    <location>
        <begin position="39"/>
        <end position="67"/>
    </location>
</feature>
<feature type="region of interest" description="Disordered" evidence="1">
    <location>
        <begin position="100"/>
        <end position="121"/>
    </location>
</feature>
<dbReference type="EMBL" id="JASPKY010000413">
    <property type="protein sequence ID" value="KAK9701491.1"/>
    <property type="molecule type" value="Genomic_DNA"/>
</dbReference>